<evidence type="ECO:0000313" key="7">
    <source>
        <dbReference type="Proteomes" id="UP000292298"/>
    </source>
</evidence>
<name>A0A4Q8CYK4_9GAMM</name>
<dbReference type="Gene3D" id="2.60.120.10">
    <property type="entry name" value="Jelly Rolls"/>
    <property type="match status" value="1"/>
</dbReference>
<keyword evidence="2" id="KW-0238">DNA-binding</keyword>
<dbReference type="RefSeq" id="WP_130502390.1">
    <property type="nucleotide sequence ID" value="NZ_SHLI01000001.1"/>
</dbReference>
<dbReference type="GO" id="GO:0003677">
    <property type="term" value="F:DNA binding"/>
    <property type="evidence" value="ECO:0007669"/>
    <property type="project" value="UniProtKB-KW"/>
</dbReference>
<dbReference type="PRINTS" id="PR00034">
    <property type="entry name" value="HTHCRP"/>
</dbReference>
<dbReference type="InterPro" id="IPR012318">
    <property type="entry name" value="HTH_CRP"/>
</dbReference>
<keyword evidence="3" id="KW-0804">Transcription</keyword>
<dbReference type="InterPro" id="IPR050397">
    <property type="entry name" value="Env_Response_Regulators"/>
</dbReference>
<dbReference type="PROSITE" id="PS51063">
    <property type="entry name" value="HTH_CRP_2"/>
    <property type="match status" value="1"/>
</dbReference>
<feature type="compositionally biased region" description="Basic and acidic residues" evidence="4">
    <location>
        <begin position="255"/>
        <end position="266"/>
    </location>
</feature>
<dbReference type="Pfam" id="PF13545">
    <property type="entry name" value="HTH_Crp_2"/>
    <property type="match status" value="1"/>
</dbReference>
<dbReference type="EMBL" id="SHLI01000001">
    <property type="protein sequence ID" value="RZU98044.1"/>
    <property type="molecule type" value="Genomic_DNA"/>
</dbReference>
<comment type="caution">
    <text evidence="6">The sequence shown here is derived from an EMBL/GenBank/DDBJ whole genome shotgun (WGS) entry which is preliminary data.</text>
</comment>
<dbReference type="InterPro" id="IPR018490">
    <property type="entry name" value="cNMP-bd_dom_sf"/>
</dbReference>
<dbReference type="AlphaFoldDB" id="A0A4Q8CYK4"/>
<dbReference type="SUPFAM" id="SSF51206">
    <property type="entry name" value="cAMP-binding domain-like"/>
    <property type="match status" value="1"/>
</dbReference>
<evidence type="ECO:0000256" key="1">
    <source>
        <dbReference type="ARBA" id="ARBA00023015"/>
    </source>
</evidence>
<protein>
    <submittedName>
        <fullName evidence="6">CRP/FNR family transcriptional regulator</fullName>
    </submittedName>
</protein>
<dbReference type="PROSITE" id="PS00042">
    <property type="entry name" value="HTH_CRP_1"/>
    <property type="match status" value="1"/>
</dbReference>
<evidence type="ECO:0000256" key="2">
    <source>
        <dbReference type="ARBA" id="ARBA00023125"/>
    </source>
</evidence>
<keyword evidence="7" id="KW-1185">Reference proteome</keyword>
<accession>A0A4Q8CYK4</accession>
<evidence type="ECO:0000313" key="6">
    <source>
        <dbReference type="EMBL" id="RZU98044.1"/>
    </source>
</evidence>
<dbReference type="OrthoDB" id="7643467at2"/>
<feature type="domain" description="HTH crp-type" evidence="5">
    <location>
        <begin position="151"/>
        <end position="224"/>
    </location>
</feature>
<organism evidence="6 7">
    <name type="scientific">Spiribacter vilamensis</name>
    <dbReference type="NCBI Taxonomy" id="531306"/>
    <lineage>
        <taxon>Bacteria</taxon>
        <taxon>Pseudomonadati</taxon>
        <taxon>Pseudomonadota</taxon>
        <taxon>Gammaproteobacteria</taxon>
        <taxon>Chromatiales</taxon>
        <taxon>Ectothiorhodospiraceae</taxon>
        <taxon>Spiribacter</taxon>
    </lineage>
</organism>
<evidence type="ECO:0000256" key="3">
    <source>
        <dbReference type="ARBA" id="ARBA00023163"/>
    </source>
</evidence>
<dbReference type="InterPro" id="IPR000595">
    <property type="entry name" value="cNMP-bd_dom"/>
</dbReference>
<keyword evidence="1" id="KW-0805">Transcription regulation</keyword>
<dbReference type="GO" id="GO:0003700">
    <property type="term" value="F:DNA-binding transcription factor activity"/>
    <property type="evidence" value="ECO:0007669"/>
    <property type="project" value="InterPro"/>
</dbReference>
<dbReference type="InterPro" id="IPR036390">
    <property type="entry name" value="WH_DNA-bd_sf"/>
</dbReference>
<sequence>MENNAESSPCLALDAASPAVLGEPVVERLRHVATQHPPVAPGTRIYTDRTPFSAIFAVRFGAVKTVEFDDNGDEQVLSFHLPGEFFGLTAIHAERYVNTAIALQRTAVCSLSYQGLSRVADESPPLRRQLMRLMSGVILTEQGAYAAMAGHAAPARLAFLLLSLRLRMGGGRPLADTIRLPMSRAELGSSIGLTPETTSRMFTYLRREGLIEASGRNVRFVDPDRLQAMADPIAALNSPDQVPQNVAGTTSSAEGGERSHGEASGS</sequence>
<feature type="region of interest" description="Disordered" evidence="4">
    <location>
        <begin position="235"/>
        <end position="266"/>
    </location>
</feature>
<reference evidence="6 7" key="1">
    <citation type="submission" date="2019-02" db="EMBL/GenBank/DDBJ databases">
        <title>Genomic Encyclopedia of Type Strains, Phase IV (KMG-IV): sequencing the most valuable type-strain genomes for metagenomic binning, comparative biology and taxonomic classification.</title>
        <authorList>
            <person name="Goeker M."/>
        </authorList>
    </citation>
    <scope>NUCLEOTIDE SEQUENCE [LARGE SCALE GENOMIC DNA]</scope>
    <source>
        <strain evidence="6 7">DSM 21056</strain>
    </source>
</reference>
<dbReference type="InterPro" id="IPR014710">
    <property type="entry name" value="RmlC-like_jellyroll"/>
</dbReference>
<dbReference type="PANTHER" id="PTHR24567:SF75">
    <property type="entry name" value="FUMARATE AND NITRATE REDUCTION REGULATORY PROTEIN"/>
    <property type="match status" value="1"/>
</dbReference>
<dbReference type="SUPFAM" id="SSF46785">
    <property type="entry name" value="Winged helix' DNA-binding domain"/>
    <property type="match status" value="1"/>
</dbReference>
<dbReference type="SMART" id="SM00419">
    <property type="entry name" value="HTH_CRP"/>
    <property type="match status" value="1"/>
</dbReference>
<dbReference type="Pfam" id="PF00027">
    <property type="entry name" value="cNMP_binding"/>
    <property type="match status" value="1"/>
</dbReference>
<proteinExistence type="predicted"/>
<dbReference type="InterPro" id="IPR018335">
    <property type="entry name" value="Tscrpt_reg_HTH_Crp-type_CS"/>
</dbReference>
<dbReference type="InterPro" id="IPR036388">
    <property type="entry name" value="WH-like_DNA-bd_sf"/>
</dbReference>
<gene>
    <name evidence="6" type="ORF">EV698_0280</name>
</gene>
<dbReference type="PANTHER" id="PTHR24567">
    <property type="entry name" value="CRP FAMILY TRANSCRIPTIONAL REGULATORY PROTEIN"/>
    <property type="match status" value="1"/>
</dbReference>
<dbReference type="Gene3D" id="1.10.10.10">
    <property type="entry name" value="Winged helix-like DNA-binding domain superfamily/Winged helix DNA-binding domain"/>
    <property type="match status" value="1"/>
</dbReference>
<dbReference type="CDD" id="cd00092">
    <property type="entry name" value="HTH_CRP"/>
    <property type="match status" value="1"/>
</dbReference>
<evidence type="ECO:0000256" key="4">
    <source>
        <dbReference type="SAM" id="MobiDB-lite"/>
    </source>
</evidence>
<dbReference type="CDD" id="cd00038">
    <property type="entry name" value="CAP_ED"/>
    <property type="match status" value="1"/>
</dbReference>
<evidence type="ECO:0000259" key="5">
    <source>
        <dbReference type="PROSITE" id="PS51063"/>
    </source>
</evidence>
<dbReference type="Proteomes" id="UP000292298">
    <property type="component" value="Unassembled WGS sequence"/>
</dbReference>
<feature type="compositionally biased region" description="Polar residues" evidence="4">
    <location>
        <begin position="238"/>
        <end position="253"/>
    </location>
</feature>
<dbReference type="GO" id="GO:0005829">
    <property type="term" value="C:cytosol"/>
    <property type="evidence" value="ECO:0007669"/>
    <property type="project" value="TreeGrafter"/>
</dbReference>